<evidence type="ECO:0000256" key="3">
    <source>
        <dbReference type="ARBA" id="ARBA00023013"/>
    </source>
</evidence>
<comment type="subcellular location">
    <subcellularLocation>
        <location evidence="1">Nucleus</location>
    </subcellularLocation>
</comment>
<evidence type="ECO:0000313" key="9">
    <source>
        <dbReference type="Proteomes" id="UP000030742"/>
    </source>
</evidence>
<dbReference type="Proteomes" id="UP000030742">
    <property type="component" value="Unassembled WGS sequence"/>
</dbReference>
<organism evidence="8 9">
    <name type="scientific">Dendroctonus ponderosae</name>
    <name type="common">Mountain pine beetle</name>
    <dbReference type="NCBI Taxonomy" id="77166"/>
    <lineage>
        <taxon>Eukaryota</taxon>
        <taxon>Metazoa</taxon>
        <taxon>Ecdysozoa</taxon>
        <taxon>Arthropoda</taxon>
        <taxon>Hexapoda</taxon>
        <taxon>Insecta</taxon>
        <taxon>Pterygota</taxon>
        <taxon>Neoptera</taxon>
        <taxon>Endopterygota</taxon>
        <taxon>Coleoptera</taxon>
        <taxon>Polyphaga</taxon>
        <taxon>Cucujiformia</taxon>
        <taxon>Curculionidae</taxon>
        <taxon>Scolytinae</taxon>
        <taxon>Dendroctonus</taxon>
    </lineage>
</organism>
<dbReference type="OrthoDB" id="9940972at2759"/>
<keyword evidence="5" id="KW-0131">Cell cycle</keyword>
<evidence type="ECO:0000259" key="7">
    <source>
        <dbReference type="Pfam" id="PF02234"/>
    </source>
</evidence>
<sequence>MGICACGGRCAYDGTTWSADVVKCLIVDCILLAAGFLLWDKPKNAILGRSLDPSAVNIRIMSESIPQRSKNKVCRRLIFDDDDAPEKQRNEDLDHLDQLVDLEKLNATEKSEQMSRWNFDFDNERPLDGDWQWERVSPPSPIQQQELIKTLEMEKEDKHNDRTV</sequence>
<dbReference type="GO" id="GO:0004861">
    <property type="term" value="F:cyclin-dependent protein serine/threonine kinase inhibitor activity"/>
    <property type="evidence" value="ECO:0007669"/>
    <property type="project" value="InterPro"/>
</dbReference>
<feature type="compositionally biased region" description="Basic and acidic residues" evidence="6">
    <location>
        <begin position="149"/>
        <end position="164"/>
    </location>
</feature>
<keyword evidence="3" id="KW-0649">Protein kinase inhibitor</keyword>
<dbReference type="AlphaFoldDB" id="U4UBB3"/>
<keyword evidence="4" id="KW-0539">Nucleus</keyword>
<evidence type="ECO:0000256" key="5">
    <source>
        <dbReference type="ARBA" id="ARBA00023306"/>
    </source>
</evidence>
<dbReference type="GO" id="GO:0051726">
    <property type="term" value="P:regulation of cell cycle"/>
    <property type="evidence" value="ECO:0007669"/>
    <property type="project" value="InterPro"/>
</dbReference>
<dbReference type="EMBL" id="KB632278">
    <property type="protein sequence ID" value="ERL91219.1"/>
    <property type="molecule type" value="Genomic_DNA"/>
</dbReference>
<feature type="region of interest" description="Disordered" evidence="6">
    <location>
        <begin position="130"/>
        <end position="164"/>
    </location>
</feature>
<dbReference type="InterPro" id="IPR003175">
    <property type="entry name" value="CDI_dom"/>
</dbReference>
<dbReference type="Gene3D" id="4.10.365.10">
    <property type="entry name" value="p27"/>
    <property type="match status" value="1"/>
</dbReference>
<evidence type="ECO:0000256" key="6">
    <source>
        <dbReference type="SAM" id="MobiDB-lite"/>
    </source>
</evidence>
<dbReference type="Pfam" id="PF02234">
    <property type="entry name" value="CDI"/>
    <property type="match status" value="1"/>
</dbReference>
<feature type="domain" description="Cyclin-dependent kinase inhibitor" evidence="7">
    <location>
        <begin position="101"/>
        <end position="136"/>
    </location>
</feature>
<protein>
    <recommendedName>
        <fullName evidence="7">Cyclin-dependent kinase inhibitor domain-containing protein</fullName>
    </recommendedName>
</protein>
<dbReference type="GO" id="GO:0005634">
    <property type="term" value="C:nucleus"/>
    <property type="evidence" value="ECO:0007669"/>
    <property type="project" value="UniProtKB-SubCell"/>
</dbReference>
<comment type="similarity">
    <text evidence="2">Belongs to the CDI family.</text>
</comment>
<dbReference type="PANTHER" id="PTHR10265">
    <property type="entry name" value="CYCLIN-DEPENDENT KINASE INHIBITOR 1"/>
    <property type="match status" value="1"/>
</dbReference>
<gene>
    <name evidence="8" type="ORF">D910_08556</name>
</gene>
<dbReference type="PANTHER" id="PTHR10265:SF45">
    <property type="entry name" value="DACAPO"/>
    <property type="match status" value="1"/>
</dbReference>
<evidence type="ECO:0000256" key="1">
    <source>
        <dbReference type="ARBA" id="ARBA00004123"/>
    </source>
</evidence>
<dbReference type="InterPro" id="IPR044898">
    <property type="entry name" value="CDI_dom_sf"/>
</dbReference>
<evidence type="ECO:0000256" key="4">
    <source>
        <dbReference type="ARBA" id="ARBA00023242"/>
    </source>
</evidence>
<accession>U4UBB3</accession>
<name>U4UBB3_DENPD</name>
<proteinExistence type="inferred from homology"/>
<evidence type="ECO:0000313" key="8">
    <source>
        <dbReference type="EMBL" id="ERL91219.1"/>
    </source>
</evidence>
<reference evidence="8 9" key="1">
    <citation type="journal article" date="2013" name="Genome Biol.">
        <title>Draft genome of the mountain pine beetle, Dendroctonus ponderosae Hopkins, a major forest pest.</title>
        <authorList>
            <person name="Keeling C.I."/>
            <person name="Yuen M.M."/>
            <person name="Liao N.Y."/>
            <person name="Docking T.R."/>
            <person name="Chan S.K."/>
            <person name="Taylor G.A."/>
            <person name="Palmquist D.L."/>
            <person name="Jackman S.D."/>
            <person name="Nguyen A."/>
            <person name="Li M."/>
            <person name="Henderson H."/>
            <person name="Janes J.K."/>
            <person name="Zhao Y."/>
            <person name="Pandoh P."/>
            <person name="Moore R."/>
            <person name="Sperling F.A."/>
            <person name="Huber D.P."/>
            <person name="Birol I."/>
            <person name="Jones S.J."/>
            <person name="Bohlmann J."/>
        </authorList>
    </citation>
    <scope>NUCLEOTIDE SEQUENCE</scope>
</reference>
<evidence type="ECO:0000256" key="2">
    <source>
        <dbReference type="ARBA" id="ARBA00006726"/>
    </source>
</evidence>